<accession>A0A0S6UBW2</accession>
<dbReference type="InterPro" id="IPR052930">
    <property type="entry name" value="TA_antitoxin_MntA"/>
</dbReference>
<dbReference type="NCBIfam" id="NF047752">
    <property type="entry name" value="MntA_antitoxin"/>
    <property type="match status" value="1"/>
</dbReference>
<dbReference type="GO" id="GO:0016740">
    <property type="term" value="F:transferase activity"/>
    <property type="evidence" value="ECO:0007669"/>
    <property type="project" value="UniProtKB-KW"/>
</dbReference>
<sequence>MNGLKVNLLNRVQHFFATRNIELAYLFGSRARGKAGPLSDYDFAILDPNMGRDDGYYRLILDLSALMGGASVDVVMLKFAPVELQYRVIKEGFLLYQKDVYTRVEFEGNVLSRYFDFLPVLRQQREDVLKEGKSEKRIQRYREALGKTLGMLNEIRAAQDQIIR</sequence>
<proteinExistence type="predicted"/>
<dbReference type="Pfam" id="PF18765">
    <property type="entry name" value="Polbeta"/>
    <property type="match status" value="1"/>
</dbReference>
<dbReference type="CDD" id="cd05403">
    <property type="entry name" value="NT_KNTase_like"/>
    <property type="match status" value="1"/>
</dbReference>
<keyword evidence="2" id="KW-0808">Transferase</keyword>
<evidence type="ECO:0000259" key="1">
    <source>
        <dbReference type="Pfam" id="PF18765"/>
    </source>
</evidence>
<evidence type="ECO:0000313" key="2">
    <source>
        <dbReference type="EMBL" id="GAF25951.1"/>
    </source>
</evidence>
<dbReference type="InterPro" id="IPR043519">
    <property type="entry name" value="NT_sf"/>
</dbReference>
<dbReference type="PANTHER" id="PTHR43852:SF3">
    <property type="entry name" value="NUCLEOTIDYLTRANSFERASE"/>
    <property type="match status" value="1"/>
</dbReference>
<protein>
    <submittedName>
        <fullName evidence="2">Predicted nucleotidyltransferases</fullName>
    </submittedName>
</protein>
<dbReference type="EMBL" id="DF238840">
    <property type="protein sequence ID" value="GAF25951.1"/>
    <property type="molecule type" value="Genomic_DNA"/>
</dbReference>
<dbReference type="InterPro" id="IPR041633">
    <property type="entry name" value="Polbeta"/>
</dbReference>
<feature type="domain" description="Polymerase beta nucleotidyltransferase" evidence="1">
    <location>
        <begin position="11"/>
        <end position="99"/>
    </location>
</feature>
<dbReference type="SUPFAM" id="SSF81301">
    <property type="entry name" value="Nucleotidyltransferase"/>
    <property type="match status" value="1"/>
</dbReference>
<dbReference type="AlphaFoldDB" id="A0A0S6UBW2"/>
<dbReference type="RefSeq" id="WP_025773713.1">
    <property type="nucleotide sequence ID" value="NZ_DF238840.1"/>
</dbReference>
<dbReference type="PANTHER" id="PTHR43852">
    <property type="entry name" value="NUCLEOTIDYLTRANSFERASE"/>
    <property type="match status" value="1"/>
</dbReference>
<organism evidence="2">
    <name type="scientific">Moorella thermoacetica Y72</name>
    <dbReference type="NCBI Taxonomy" id="1325331"/>
    <lineage>
        <taxon>Bacteria</taxon>
        <taxon>Bacillati</taxon>
        <taxon>Bacillota</taxon>
        <taxon>Clostridia</taxon>
        <taxon>Neomoorellales</taxon>
        <taxon>Neomoorellaceae</taxon>
        <taxon>Neomoorella</taxon>
    </lineage>
</organism>
<name>A0A0S6UBW2_NEOTH</name>
<dbReference type="Proteomes" id="UP000063718">
    <property type="component" value="Unassembled WGS sequence"/>
</dbReference>
<dbReference type="Gene3D" id="3.30.460.10">
    <property type="entry name" value="Beta Polymerase, domain 2"/>
    <property type="match status" value="1"/>
</dbReference>
<reference evidence="2" key="1">
    <citation type="journal article" date="2014" name="Gene">
        <title>Genome-guided analysis of transformation efficiency and carbon dioxide assimilation by Moorella thermoacetica Y72.</title>
        <authorList>
            <person name="Tsukahara K."/>
            <person name="Kita A."/>
            <person name="Nakashimada Y."/>
            <person name="Hoshino T."/>
            <person name="Murakami K."/>
        </authorList>
    </citation>
    <scope>NUCLEOTIDE SEQUENCE [LARGE SCALE GENOMIC DNA]</scope>
    <source>
        <strain evidence="2">Y72</strain>
    </source>
</reference>
<gene>
    <name evidence="2" type="ORF">MTY_1288</name>
</gene>